<dbReference type="Proteomes" id="UP000242561">
    <property type="component" value="Chromosome"/>
</dbReference>
<feature type="region of interest" description="Disordered" evidence="8">
    <location>
        <begin position="732"/>
        <end position="771"/>
    </location>
</feature>
<comment type="function">
    <text evidence="7">3'-5' exoribonuclease that releases 5'-nucleoside monophosphates and is involved in maturation of structured RNAs.</text>
</comment>
<dbReference type="SMART" id="SM00316">
    <property type="entry name" value="S1"/>
    <property type="match status" value="1"/>
</dbReference>
<dbReference type="NCBIfam" id="TIGR00358">
    <property type="entry name" value="3_prime_RNase"/>
    <property type="match status" value="1"/>
</dbReference>
<evidence type="ECO:0000313" key="11">
    <source>
        <dbReference type="Proteomes" id="UP000242561"/>
    </source>
</evidence>
<evidence type="ECO:0000256" key="8">
    <source>
        <dbReference type="SAM" id="MobiDB-lite"/>
    </source>
</evidence>
<dbReference type="EMBL" id="CP018154">
    <property type="protein sequence ID" value="APG63693.1"/>
    <property type="molecule type" value="Genomic_DNA"/>
</dbReference>
<dbReference type="GO" id="GO:0005829">
    <property type="term" value="C:cytosol"/>
    <property type="evidence" value="ECO:0007669"/>
    <property type="project" value="TreeGrafter"/>
</dbReference>
<feature type="domain" description="S1 motif" evidence="9">
    <location>
        <begin position="645"/>
        <end position="726"/>
    </location>
</feature>
<evidence type="ECO:0000256" key="2">
    <source>
        <dbReference type="ARBA" id="ARBA00022490"/>
    </source>
</evidence>
<keyword evidence="6 7" id="KW-0694">RNA-binding</keyword>
<comment type="catalytic activity">
    <reaction evidence="1 7">
        <text>Exonucleolytic cleavage in the 3'- to 5'-direction to yield nucleoside 5'-phosphates.</text>
        <dbReference type="EC" id="3.1.13.1"/>
    </reaction>
</comment>
<evidence type="ECO:0000256" key="5">
    <source>
        <dbReference type="ARBA" id="ARBA00022839"/>
    </source>
</evidence>
<dbReference type="SMART" id="SM00955">
    <property type="entry name" value="RNB"/>
    <property type="match status" value="1"/>
</dbReference>
<evidence type="ECO:0000256" key="1">
    <source>
        <dbReference type="ARBA" id="ARBA00001849"/>
    </source>
</evidence>
<evidence type="ECO:0000256" key="7">
    <source>
        <dbReference type="HAMAP-Rule" id="MF_01895"/>
    </source>
</evidence>
<dbReference type="PROSITE" id="PS50126">
    <property type="entry name" value="S1"/>
    <property type="match status" value="1"/>
</dbReference>
<evidence type="ECO:0000256" key="6">
    <source>
        <dbReference type="ARBA" id="ARBA00022884"/>
    </source>
</evidence>
<protein>
    <recommendedName>
        <fullName evidence="7">Ribonuclease R</fullName>
        <shortName evidence="7">RNase R</shortName>
        <ecNumber evidence="7">3.1.13.1</ecNumber>
    </recommendedName>
</protein>
<dbReference type="GO" id="GO:0003723">
    <property type="term" value="F:RNA binding"/>
    <property type="evidence" value="ECO:0007669"/>
    <property type="project" value="UniProtKB-UniRule"/>
</dbReference>
<name>A0A1L3JF64_9SPHN</name>
<dbReference type="InterPro" id="IPR001900">
    <property type="entry name" value="RNase_II/R"/>
</dbReference>
<dbReference type="GO" id="GO:0006402">
    <property type="term" value="P:mRNA catabolic process"/>
    <property type="evidence" value="ECO:0007669"/>
    <property type="project" value="TreeGrafter"/>
</dbReference>
<keyword evidence="3 7" id="KW-0540">Nuclease</keyword>
<dbReference type="NCBIfam" id="TIGR02063">
    <property type="entry name" value="RNase_R"/>
    <property type="match status" value="1"/>
</dbReference>
<evidence type="ECO:0000259" key="9">
    <source>
        <dbReference type="PROSITE" id="PS50126"/>
    </source>
</evidence>
<reference evidence="10 11" key="1">
    <citation type="submission" date="2016-11" db="EMBL/GenBank/DDBJ databases">
        <title>Sphingorhabdus sp. LPB0140, isolated from marine environment.</title>
        <authorList>
            <person name="Kim E."/>
            <person name="Yi H."/>
        </authorList>
    </citation>
    <scope>NUCLEOTIDE SEQUENCE [LARGE SCALE GENOMIC DNA]</scope>
    <source>
        <strain evidence="10 11">LPB0140</strain>
    </source>
</reference>
<dbReference type="Pfam" id="PF00575">
    <property type="entry name" value="S1"/>
    <property type="match status" value="1"/>
</dbReference>
<dbReference type="KEGG" id="sphl:LPB140_07595"/>
<keyword evidence="4 7" id="KW-0378">Hydrolase</keyword>
<dbReference type="EC" id="3.1.13.1" evidence="7"/>
<dbReference type="PANTHER" id="PTHR23355:SF9">
    <property type="entry name" value="DIS3-LIKE EXONUCLEASE 2"/>
    <property type="match status" value="1"/>
</dbReference>
<dbReference type="Gene3D" id="2.40.50.140">
    <property type="entry name" value="Nucleic acid-binding proteins"/>
    <property type="match status" value="1"/>
</dbReference>
<comment type="similarity">
    <text evidence="7">Belongs to the RNR ribonuclease family. RNase R subfamily.</text>
</comment>
<keyword evidence="11" id="KW-1185">Reference proteome</keyword>
<dbReference type="InterPro" id="IPR012340">
    <property type="entry name" value="NA-bd_OB-fold"/>
</dbReference>
<comment type="subcellular location">
    <subcellularLocation>
        <location evidence="7">Cytoplasm</location>
    </subcellularLocation>
</comment>
<keyword evidence="5 7" id="KW-0269">Exonuclease</keyword>
<dbReference type="GO" id="GO:0008859">
    <property type="term" value="F:exoribonuclease II activity"/>
    <property type="evidence" value="ECO:0007669"/>
    <property type="project" value="UniProtKB-UniRule"/>
</dbReference>
<dbReference type="Pfam" id="PF00773">
    <property type="entry name" value="RNB"/>
    <property type="match status" value="1"/>
</dbReference>
<dbReference type="HAMAP" id="MF_01895">
    <property type="entry name" value="RNase_R"/>
    <property type="match status" value="1"/>
</dbReference>
<proteinExistence type="inferred from homology"/>
<feature type="region of interest" description="Disordered" evidence="8">
    <location>
        <begin position="1"/>
        <end position="20"/>
    </location>
</feature>
<dbReference type="PANTHER" id="PTHR23355">
    <property type="entry name" value="RIBONUCLEASE"/>
    <property type="match status" value="1"/>
</dbReference>
<organism evidence="10 11">
    <name type="scientific">Sphingorhabdus lutea</name>
    <dbReference type="NCBI Taxonomy" id="1913578"/>
    <lineage>
        <taxon>Bacteria</taxon>
        <taxon>Pseudomonadati</taxon>
        <taxon>Pseudomonadota</taxon>
        <taxon>Alphaproteobacteria</taxon>
        <taxon>Sphingomonadales</taxon>
        <taxon>Sphingomonadaceae</taxon>
        <taxon>Sphingorhabdus</taxon>
    </lineage>
</organism>
<dbReference type="InterPro" id="IPR040476">
    <property type="entry name" value="CSD2"/>
</dbReference>
<dbReference type="InterPro" id="IPR011805">
    <property type="entry name" value="RNase_R"/>
</dbReference>
<dbReference type="InterPro" id="IPR003029">
    <property type="entry name" value="S1_domain"/>
</dbReference>
<feature type="compositionally biased region" description="Basic residues" evidence="8">
    <location>
        <begin position="742"/>
        <end position="771"/>
    </location>
</feature>
<dbReference type="PROSITE" id="PS01175">
    <property type="entry name" value="RIBONUCLEASE_II"/>
    <property type="match status" value="1"/>
</dbReference>
<sequence>MREHIDLTDSKKPKSGADHEGLPTAKQIIKFIEEYDGNAGKREIAREFGLKGQRKILLKALLKDMTDDGLINMAPGRAFHKMGGLPKVTVLKIVAIEGNAPIAIPEKWEAEGKPAPQLRVQERGKSMRLRVGDRILARTEERGQGWFAFAIKKLAEADQMIMGMVQILPNGRQYLQPVDKRNRNNFAISGGVEAKDGQLVLAELKGRSHHKKAHIEQILGDPFEGASLSMIAVNKFGIPHHFNGRTEKEAEKISKSSFGKRTDLRHIPFVAIDPRDARDFDDAIWAAPSTSPDNIGGFDAIVAIADVSFYVRPGNELDIEARKRGNSVYFPDMVVPMLPHILSSGMCSLKQGENRAAMACHLVVDKNGKVTSWRFERALIKLSANIPYEDAQAAIDGVKPHEMTETALRPLWDCWALLSKARARREPLAIDMPERQVKINEQGEIVDISVRERLDAHMLVEDFMIAANVAAAKALETKKASVVYRVHEEPSREKIIALKEFLASLEIPLALGQVIKPSLFNNMLAKVDDDLIKPQIMEAVLRSQMQAYYGPKNMGHFGLSLGSYAHFTSPIRRYADLLVHRSLVDAYGLFTNEDGSNDGTGLAPSDKNALDKICEKISVFERRAMEAERETIDRYVAAYMVNFVDKVVETRITSVKNFGFFATVKDIGGDGIVPISSLGSEYFHYDEAEQALYGEKSRTVYKVGQIINLRVMEANVATGGIKFGILHEDYSNEEGGNSRNNKSSKPKMAGKYKAGARGRPANIRHKGRRRK</sequence>
<keyword evidence="2 7" id="KW-0963">Cytoplasm</keyword>
<dbReference type="Pfam" id="PF17876">
    <property type="entry name" value="CSD2"/>
    <property type="match status" value="1"/>
</dbReference>
<gene>
    <name evidence="7" type="primary">rnr</name>
    <name evidence="10" type="ORF">LPB140_07595</name>
</gene>
<dbReference type="STRING" id="1913578.LPB140_07595"/>
<dbReference type="CDD" id="cd04471">
    <property type="entry name" value="S1_RNase_R"/>
    <property type="match status" value="1"/>
</dbReference>
<evidence type="ECO:0000313" key="10">
    <source>
        <dbReference type="EMBL" id="APG63693.1"/>
    </source>
</evidence>
<accession>A0A1L3JF64</accession>
<evidence type="ECO:0000256" key="3">
    <source>
        <dbReference type="ARBA" id="ARBA00022722"/>
    </source>
</evidence>
<dbReference type="InterPro" id="IPR022966">
    <property type="entry name" value="RNase_II/R_CS"/>
</dbReference>
<dbReference type="AlphaFoldDB" id="A0A1L3JF64"/>
<dbReference type="InterPro" id="IPR004476">
    <property type="entry name" value="RNase_II/RNase_R"/>
</dbReference>
<dbReference type="SUPFAM" id="SSF50249">
    <property type="entry name" value="Nucleic acid-binding proteins"/>
    <property type="match status" value="2"/>
</dbReference>
<dbReference type="InterPro" id="IPR050180">
    <property type="entry name" value="RNR_Ribonuclease"/>
</dbReference>
<evidence type="ECO:0000256" key="4">
    <source>
        <dbReference type="ARBA" id="ARBA00022801"/>
    </source>
</evidence>